<feature type="region of interest" description="Disordered" evidence="1">
    <location>
        <begin position="334"/>
        <end position="487"/>
    </location>
</feature>
<name>A0A9W9PL07_9EURO</name>
<keyword evidence="3" id="KW-1185">Reference proteome</keyword>
<feature type="region of interest" description="Disordered" evidence="1">
    <location>
        <begin position="649"/>
        <end position="691"/>
    </location>
</feature>
<evidence type="ECO:0000313" key="2">
    <source>
        <dbReference type="EMBL" id="KAJ5299082.1"/>
    </source>
</evidence>
<dbReference type="Proteomes" id="UP001147746">
    <property type="component" value="Unassembled WGS sequence"/>
</dbReference>
<feature type="compositionally biased region" description="Polar residues" evidence="1">
    <location>
        <begin position="590"/>
        <end position="599"/>
    </location>
</feature>
<feature type="region of interest" description="Disordered" evidence="1">
    <location>
        <begin position="558"/>
        <end position="599"/>
    </location>
</feature>
<proteinExistence type="predicted"/>
<dbReference type="OrthoDB" id="5404004at2759"/>
<feature type="compositionally biased region" description="Polar residues" evidence="1">
    <location>
        <begin position="334"/>
        <end position="358"/>
    </location>
</feature>
<reference evidence="2" key="2">
    <citation type="journal article" date="2023" name="IMA Fungus">
        <title>Comparative genomic study of the Penicillium genus elucidates a diverse pangenome and 15 lateral gene transfer events.</title>
        <authorList>
            <person name="Petersen C."/>
            <person name="Sorensen T."/>
            <person name="Nielsen M.R."/>
            <person name="Sondergaard T.E."/>
            <person name="Sorensen J.L."/>
            <person name="Fitzpatrick D.A."/>
            <person name="Frisvad J.C."/>
            <person name="Nielsen K.L."/>
        </authorList>
    </citation>
    <scope>NUCLEOTIDE SEQUENCE</scope>
    <source>
        <strain evidence="2">IBT 21472</strain>
    </source>
</reference>
<feature type="compositionally biased region" description="Basic and acidic residues" evidence="1">
    <location>
        <begin position="190"/>
        <end position="210"/>
    </location>
</feature>
<evidence type="ECO:0000313" key="3">
    <source>
        <dbReference type="Proteomes" id="UP001147746"/>
    </source>
</evidence>
<reference evidence="2" key="1">
    <citation type="submission" date="2022-12" db="EMBL/GenBank/DDBJ databases">
        <authorList>
            <person name="Petersen C."/>
        </authorList>
    </citation>
    <scope>NUCLEOTIDE SEQUENCE</scope>
    <source>
        <strain evidence="2">IBT 21472</strain>
    </source>
</reference>
<gene>
    <name evidence="2" type="ORF">N7476_010639</name>
</gene>
<feature type="compositionally biased region" description="Polar residues" evidence="1">
    <location>
        <begin position="386"/>
        <end position="399"/>
    </location>
</feature>
<organism evidence="2 3">
    <name type="scientific">Penicillium atrosanguineum</name>
    <dbReference type="NCBI Taxonomy" id="1132637"/>
    <lineage>
        <taxon>Eukaryota</taxon>
        <taxon>Fungi</taxon>
        <taxon>Dikarya</taxon>
        <taxon>Ascomycota</taxon>
        <taxon>Pezizomycotina</taxon>
        <taxon>Eurotiomycetes</taxon>
        <taxon>Eurotiomycetidae</taxon>
        <taxon>Eurotiales</taxon>
        <taxon>Aspergillaceae</taxon>
        <taxon>Penicillium</taxon>
    </lineage>
</organism>
<feature type="region of interest" description="Disordered" evidence="1">
    <location>
        <begin position="505"/>
        <end position="535"/>
    </location>
</feature>
<feature type="compositionally biased region" description="Polar residues" evidence="1">
    <location>
        <begin position="558"/>
        <end position="571"/>
    </location>
</feature>
<protein>
    <submittedName>
        <fullName evidence="2">Uncharacterized protein</fullName>
    </submittedName>
</protein>
<dbReference type="EMBL" id="JAPZBO010000010">
    <property type="protein sequence ID" value="KAJ5299082.1"/>
    <property type="molecule type" value="Genomic_DNA"/>
</dbReference>
<accession>A0A9W9PL07</accession>
<dbReference type="AlphaFoldDB" id="A0A9W9PL07"/>
<feature type="region of interest" description="Disordered" evidence="1">
    <location>
        <begin position="184"/>
        <end position="235"/>
    </location>
</feature>
<feature type="compositionally biased region" description="Polar residues" evidence="1">
    <location>
        <begin position="369"/>
        <end position="378"/>
    </location>
</feature>
<sequence>MATVVQSRTTQATDTISFPVLTYTDAAPRDDLRTLDNTSQRIKEQGVVTQRDFRRPQTADTGTDRKAPPGLGASFDFRLTAPPDEAIPSSARSCNSPLGPKMIGIALGSPGMLDSQEGLPPPRFNTLIFAQPQPGQSPPRKSKWKKIGGLFRAKNALASPTQAVRSDQNNIPRPNEVLLANQQQMKRRKGLTEEWPRIEIDPKSKTDRKYPSTQRSRKCSLSRKTPPRDISESLGPRLDVNIPDIQMERYSVMFSNVMNKNRRPNLLARRAKTLNSLSVPSNQVFLAASVKPPPVPIRRATSPARSSFTLFPASRPSKATQPSKAAQILGIQNIPQNFSRGPSPLLRSNTIPVESPSRSPLEPPFRGIHSNNSVSSIESPLAGNAFDSQMNTSRSSNSYLRKEDKPLPAIKSEQQTQPRSRKMSPQDIRAVQSSLKQPQSVPQTEDEPPANNQSRRKRPNLTINTGHEPPPPPAKDAKENSSSKSAPEIVAPALKTTAEPMMITESPEVLAPKRNPLRVNTSASPLERSDPKPNPVRTNILASPLEMAGSRPIAFQANTASPVDGSRSTPLRVNMDSPLERSSPRPTPLPANTTASPTNITTANTNALQANITASPLEMSNPKPIQLGASMASPMDGPRRIPLRVNTASPMERQRPVPMRANTTSPLERLARPTPLRANTSSPLDASGPNPNRLPVELLRSPLVAESGQSDPKKVHDLIPIIEVSTARSISVKRGKGARQMLVPIGSRVDNLNSTERFVDRKALTPRITDVHHGHKHAKSQELQIESV</sequence>
<feature type="region of interest" description="Disordered" evidence="1">
    <location>
        <begin position="41"/>
        <end position="76"/>
    </location>
</feature>
<feature type="compositionally biased region" description="Polar residues" evidence="1">
    <location>
        <begin position="431"/>
        <end position="443"/>
    </location>
</feature>
<evidence type="ECO:0000256" key="1">
    <source>
        <dbReference type="SAM" id="MobiDB-lite"/>
    </source>
</evidence>
<comment type="caution">
    <text evidence="2">The sequence shown here is derived from an EMBL/GenBank/DDBJ whole genome shotgun (WGS) entry which is preliminary data.</text>
</comment>
<feature type="compositionally biased region" description="Basic and acidic residues" evidence="1">
    <location>
        <begin position="51"/>
        <end position="67"/>
    </location>
</feature>